<evidence type="ECO:0000313" key="3">
    <source>
        <dbReference type="Proteomes" id="UP000265520"/>
    </source>
</evidence>
<name>A0A392PM80_9FABA</name>
<dbReference type="AlphaFoldDB" id="A0A392PM80"/>
<feature type="non-terminal residue" evidence="2">
    <location>
        <position position="27"/>
    </location>
</feature>
<dbReference type="EMBL" id="LXQA010085398">
    <property type="protein sequence ID" value="MCI12747.1"/>
    <property type="molecule type" value="Genomic_DNA"/>
</dbReference>
<feature type="region of interest" description="Disordered" evidence="1">
    <location>
        <begin position="1"/>
        <end position="27"/>
    </location>
</feature>
<comment type="caution">
    <text evidence="2">The sequence shown here is derived from an EMBL/GenBank/DDBJ whole genome shotgun (WGS) entry which is preliminary data.</text>
</comment>
<accession>A0A392PM80</accession>
<dbReference type="Proteomes" id="UP000265520">
    <property type="component" value="Unassembled WGS sequence"/>
</dbReference>
<proteinExistence type="predicted"/>
<protein>
    <submittedName>
        <fullName evidence="2">Uncharacterized protein</fullName>
    </submittedName>
</protein>
<evidence type="ECO:0000313" key="2">
    <source>
        <dbReference type="EMBL" id="MCI12747.1"/>
    </source>
</evidence>
<evidence type="ECO:0000256" key="1">
    <source>
        <dbReference type="SAM" id="MobiDB-lite"/>
    </source>
</evidence>
<keyword evidence="3" id="KW-1185">Reference proteome</keyword>
<feature type="compositionally biased region" description="Basic and acidic residues" evidence="1">
    <location>
        <begin position="16"/>
        <end position="27"/>
    </location>
</feature>
<sequence>MRKNQGQGKGVTEEEPPVKEEALNHNN</sequence>
<organism evidence="2 3">
    <name type="scientific">Trifolium medium</name>
    <dbReference type="NCBI Taxonomy" id="97028"/>
    <lineage>
        <taxon>Eukaryota</taxon>
        <taxon>Viridiplantae</taxon>
        <taxon>Streptophyta</taxon>
        <taxon>Embryophyta</taxon>
        <taxon>Tracheophyta</taxon>
        <taxon>Spermatophyta</taxon>
        <taxon>Magnoliopsida</taxon>
        <taxon>eudicotyledons</taxon>
        <taxon>Gunneridae</taxon>
        <taxon>Pentapetalae</taxon>
        <taxon>rosids</taxon>
        <taxon>fabids</taxon>
        <taxon>Fabales</taxon>
        <taxon>Fabaceae</taxon>
        <taxon>Papilionoideae</taxon>
        <taxon>50 kb inversion clade</taxon>
        <taxon>NPAAA clade</taxon>
        <taxon>Hologalegina</taxon>
        <taxon>IRL clade</taxon>
        <taxon>Trifolieae</taxon>
        <taxon>Trifolium</taxon>
    </lineage>
</organism>
<reference evidence="2 3" key="1">
    <citation type="journal article" date="2018" name="Front. Plant Sci.">
        <title>Red Clover (Trifolium pratense) and Zigzag Clover (T. medium) - A Picture of Genomic Similarities and Differences.</title>
        <authorList>
            <person name="Dluhosova J."/>
            <person name="Istvanek J."/>
            <person name="Nedelnik J."/>
            <person name="Repkova J."/>
        </authorList>
    </citation>
    <scope>NUCLEOTIDE SEQUENCE [LARGE SCALE GENOMIC DNA]</scope>
    <source>
        <strain evidence="3">cv. 10/8</strain>
        <tissue evidence="2">Leaf</tissue>
    </source>
</reference>